<dbReference type="SUPFAM" id="SSF53807">
    <property type="entry name" value="Helical backbone' metal receptor"/>
    <property type="match status" value="1"/>
</dbReference>
<evidence type="ECO:0000256" key="1">
    <source>
        <dbReference type="ARBA" id="ARBA00008814"/>
    </source>
</evidence>
<keyword evidence="2" id="KW-0732">Signal</keyword>
<feature type="domain" description="Fe/B12 periplasmic-binding" evidence="3">
    <location>
        <begin position="60"/>
        <end position="333"/>
    </location>
</feature>
<accession>I1D2R8</accession>
<dbReference type="RefSeq" id="WP_005464712.1">
    <property type="nucleotide sequence ID" value="NZ_CM001484.1"/>
</dbReference>
<keyword evidence="5" id="KW-1185">Reference proteome</keyword>
<dbReference type="STRING" id="928724.SacglDRAFT_02347"/>
<dbReference type="AlphaFoldDB" id="I1D2R8"/>
<sequence>MRRKLARPTSLATVLTLTFLTAACGTSTTTEHASAPRSGHYPVSLTNCGVEVTFAAPPQRVALLESASVSILSALGVLDSVVVRAGAFPPEYYDDETNAALREIPSLGEDLDASGHLRISAETIIEQGPDLVLGLPDGVSREGLADVGITALVHPTLCPSGVETTTFDDVYDLVTTYGRIFDRRAAATELVASLRKRVSDVAKAVAGSPRRTAAVLYPTVGGGTVYAYGNESMAHPQLETAGFTNVYGDVDDRVFEVTLEDLVDRNPDVLVLLHSDGAPEAVKAAVTDLPGADALKAVRDDAVLVQLFNFTEPPTPLAVDGLERIHHRFGTGS</sequence>
<comment type="similarity">
    <text evidence="1">Belongs to the bacterial solute-binding protein 8 family.</text>
</comment>
<name>I1D2R8_9PSEU</name>
<evidence type="ECO:0000259" key="3">
    <source>
        <dbReference type="PROSITE" id="PS50983"/>
    </source>
</evidence>
<reference evidence="4 5" key="1">
    <citation type="submission" date="2011-09" db="EMBL/GenBank/DDBJ databases">
        <authorList>
            <consortium name="US DOE Joint Genome Institute (JGI-PGF)"/>
            <person name="Lucas S."/>
            <person name="Han J."/>
            <person name="Lapidus A."/>
            <person name="Cheng J.-F."/>
            <person name="Goodwin L."/>
            <person name="Pitluck S."/>
            <person name="Peters L."/>
            <person name="Land M.L."/>
            <person name="Hauser L."/>
            <person name="Brambilla E."/>
            <person name="Klenk H.-P."/>
            <person name="Woyke T.J."/>
        </authorList>
    </citation>
    <scope>NUCLEOTIDE SEQUENCE [LARGE SCALE GENOMIC DNA]</scope>
    <source>
        <strain evidence="4 5">K62</strain>
    </source>
</reference>
<dbReference type="InterPro" id="IPR050902">
    <property type="entry name" value="ABC_Transporter_SBP"/>
</dbReference>
<dbReference type="PANTHER" id="PTHR30535:SF34">
    <property type="entry name" value="MOLYBDATE-BINDING PROTEIN MOLA"/>
    <property type="match status" value="1"/>
</dbReference>
<evidence type="ECO:0000313" key="5">
    <source>
        <dbReference type="Proteomes" id="UP000005087"/>
    </source>
</evidence>
<organism evidence="4 5">
    <name type="scientific">Saccharomonospora glauca K62</name>
    <dbReference type="NCBI Taxonomy" id="928724"/>
    <lineage>
        <taxon>Bacteria</taxon>
        <taxon>Bacillati</taxon>
        <taxon>Actinomycetota</taxon>
        <taxon>Actinomycetes</taxon>
        <taxon>Pseudonocardiales</taxon>
        <taxon>Pseudonocardiaceae</taxon>
        <taxon>Saccharomonospora</taxon>
    </lineage>
</organism>
<proteinExistence type="inferred from homology"/>
<dbReference type="InterPro" id="IPR002491">
    <property type="entry name" value="ABC_transptr_periplasmic_BD"/>
</dbReference>
<dbReference type="PANTHER" id="PTHR30535">
    <property type="entry name" value="VITAMIN B12-BINDING PROTEIN"/>
    <property type="match status" value="1"/>
</dbReference>
<reference evidence="5" key="2">
    <citation type="submission" date="2012-01" db="EMBL/GenBank/DDBJ databases">
        <title>Noncontiguous Finished sequence of chromosome of Saccharomonospora glauca K62.</title>
        <authorList>
            <consortium name="US DOE Joint Genome Institute"/>
            <person name="Lucas S."/>
            <person name="Han J."/>
            <person name="Lapidus A."/>
            <person name="Cheng J.-F."/>
            <person name="Goodwin L."/>
            <person name="Pitluck S."/>
            <person name="Peters L."/>
            <person name="Mikhailova N."/>
            <person name="Held B."/>
            <person name="Detter J.C."/>
            <person name="Han C."/>
            <person name="Tapia R."/>
            <person name="Land M."/>
            <person name="Hauser L."/>
            <person name="Kyrpides N."/>
            <person name="Ivanova N."/>
            <person name="Pagani I."/>
            <person name="Brambilla E.-M."/>
            <person name="Klenk H.-P."/>
            <person name="Woyke T."/>
        </authorList>
    </citation>
    <scope>NUCLEOTIDE SEQUENCE [LARGE SCALE GENOMIC DNA]</scope>
    <source>
        <strain evidence="5">K62</strain>
    </source>
</reference>
<evidence type="ECO:0000256" key="2">
    <source>
        <dbReference type="SAM" id="SignalP"/>
    </source>
</evidence>
<dbReference type="eggNOG" id="COG0614">
    <property type="taxonomic scope" value="Bacteria"/>
</dbReference>
<dbReference type="PROSITE" id="PS50983">
    <property type="entry name" value="FE_B12_PBP"/>
    <property type="match status" value="1"/>
</dbReference>
<dbReference type="Pfam" id="PF01497">
    <property type="entry name" value="Peripla_BP_2"/>
    <property type="match status" value="1"/>
</dbReference>
<dbReference type="PROSITE" id="PS51257">
    <property type="entry name" value="PROKAR_LIPOPROTEIN"/>
    <property type="match status" value="1"/>
</dbReference>
<dbReference type="EMBL" id="CM001484">
    <property type="protein sequence ID" value="EIE99242.1"/>
    <property type="molecule type" value="Genomic_DNA"/>
</dbReference>
<evidence type="ECO:0000313" key="4">
    <source>
        <dbReference type="EMBL" id="EIE99242.1"/>
    </source>
</evidence>
<feature type="signal peptide" evidence="2">
    <location>
        <begin position="1"/>
        <end position="23"/>
    </location>
</feature>
<dbReference type="Proteomes" id="UP000005087">
    <property type="component" value="Chromosome"/>
</dbReference>
<dbReference type="OrthoDB" id="9797850at2"/>
<feature type="chain" id="PRO_5039088594" evidence="2">
    <location>
        <begin position="24"/>
        <end position="333"/>
    </location>
</feature>
<protein>
    <submittedName>
        <fullName evidence="4">ABC-type Fe3+-hydroxamate transport system, periplasmic component</fullName>
    </submittedName>
</protein>
<gene>
    <name evidence="4" type="ORF">SacglDRAFT_02347</name>
</gene>
<dbReference type="Gene3D" id="3.40.50.1980">
    <property type="entry name" value="Nitrogenase molybdenum iron protein domain"/>
    <property type="match status" value="2"/>
</dbReference>
<dbReference type="HOGENOM" id="CLU_038034_7_1_11"/>